<proteinExistence type="predicted"/>
<dbReference type="EMBL" id="WBSL01000028">
    <property type="protein sequence ID" value="MPY68415.1"/>
    <property type="molecule type" value="Genomic_DNA"/>
</dbReference>
<protein>
    <submittedName>
        <fullName evidence="3">TIR domain-containing protein</fullName>
    </submittedName>
</protein>
<reference evidence="3 4" key="1">
    <citation type="submission" date="2019-10" db="EMBL/GenBank/DDBJ databases">
        <title>Deinococcus sp. isolated from soil.</title>
        <authorList>
            <person name="Li Y."/>
            <person name="Wang J."/>
        </authorList>
    </citation>
    <scope>NUCLEOTIDE SEQUENCE [LARGE SCALE GENOMIC DNA]</scope>
    <source>
        <strain evidence="3 4">SDU3-2</strain>
    </source>
</reference>
<accession>A0A7X1NYZ3</accession>
<keyword evidence="4" id="KW-1185">Reference proteome</keyword>
<dbReference type="GO" id="GO:0007165">
    <property type="term" value="P:signal transduction"/>
    <property type="evidence" value="ECO:0007669"/>
    <property type="project" value="InterPro"/>
</dbReference>
<dbReference type="Pfam" id="PF13676">
    <property type="entry name" value="TIR_2"/>
    <property type="match status" value="1"/>
</dbReference>
<name>A0A7X1NYZ3_9DEIO</name>
<sequence>MSKVQPALLPQDLALQVPRAEAQRQLRELITRGEALTRRRTPADLRVDTDAARELTSTLRQWGREGTEVMDACLGPEAAQVLRALPMRYTTLDLAKEAVRRRLALLKEALDRVGQLRKTARKAPDSPSQPATEKKRSKRPAASTERPFHFCLSFAGEDRKYAQALHRLLTKRGMRVFYDNAEKHDLWGRNLYEHLADIYEHRAHFCVMFASRHYVEKAWTGLEREFAQARAFKQPDYILPVRIDDTPVPGLAPTKGYLDVRENTLPEIANTAVRLLAERRPGLVPPPPVSQYPRRRPSPNTGKKTGRLPRTAPAFALLGNHIYEAARYRETDDVITLHLRPRSGEEEARLRTLRDPRGPAWGSTLAFAYRLDGANVSVQDVTHEGEGDRAVAVVTLRPERSPRQRIFIGQDDRALAERAARFIVFAEEPQSRESWTLPLYGRDRDVQFRAGLLLTLWRTWAGTKGTFLAAARLLLVYHLKTLGVVEHITTLEVGPSKGDRLPITLRGYRQAPYGEGRTEVNVEGEITLSRAERQT</sequence>
<comment type="caution">
    <text evidence="3">The sequence shown here is derived from an EMBL/GenBank/DDBJ whole genome shotgun (WGS) entry which is preliminary data.</text>
</comment>
<feature type="region of interest" description="Disordered" evidence="1">
    <location>
        <begin position="116"/>
        <end position="144"/>
    </location>
</feature>
<dbReference type="Gene3D" id="3.40.50.10140">
    <property type="entry name" value="Toll/interleukin-1 receptor homology (TIR) domain"/>
    <property type="match status" value="1"/>
</dbReference>
<organism evidence="3 4">
    <name type="scientific">Deinococcus terrestris</name>
    <dbReference type="NCBI Taxonomy" id="2651870"/>
    <lineage>
        <taxon>Bacteria</taxon>
        <taxon>Thermotogati</taxon>
        <taxon>Deinococcota</taxon>
        <taxon>Deinococci</taxon>
        <taxon>Deinococcales</taxon>
        <taxon>Deinococcaceae</taxon>
        <taxon>Deinococcus</taxon>
    </lineage>
</organism>
<feature type="domain" description="TIR" evidence="2">
    <location>
        <begin position="150"/>
        <end position="263"/>
    </location>
</feature>
<dbReference type="InterPro" id="IPR035897">
    <property type="entry name" value="Toll_tir_struct_dom_sf"/>
</dbReference>
<dbReference type="Proteomes" id="UP000484842">
    <property type="component" value="Unassembled WGS sequence"/>
</dbReference>
<evidence type="ECO:0000313" key="3">
    <source>
        <dbReference type="EMBL" id="MPY68415.1"/>
    </source>
</evidence>
<evidence type="ECO:0000313" key="4">
    <source>
        <dbReference type="Proteomes" id="UP000484842"/>
    </source>
</evidence>
<feature type="region of interest" description="Disordered" evidence="1">
    <location>
        <begin position="280"/>
        <end position="310"/>
    </location>
</feature>
<evidence type="ECO:0000256" key="1">
    <source>
        <dbReference type="SAM" id="MobiDB-lite"/>
    </source>
</evidence>
<dbReference type="AlphaFoldDB" id="A0A7X1NYZ3"/>
<gene>
    <name evidence="3" type="ORF">F8S09_17330</name>
</gene>
<dbReference type="SUPFAM" id="SSF52200">
    <property type="entry name" value="Toll/Interleukin receptor TIR domain"/>
    <property type="match status" value="1"/>
</dbReference>
<evidence type="ECO:0000259" key="2">
    <source>
        <dbReference type="Pfam" id="PF13676"/>
    </source>
</evidence>
<dbReference type="InterPro" id="IPR000157">
    <property type="entry name" value="TIR_dom"/>
</dbReference>